<dbReference type="InterPro" id="IPR016197">
    <property type="entry name" value="Chromo-like_dom_sf"/>
</dbReference>
<dbReference type="Pfam" id="PF11717">
    <property type="entry name" value="Tudor-knot"/>
    <property type="match status" value="1"/>
</dbReference>
<dbReference type="AlphaFoldDB" id="A0A9P6XTP3"/>
<dbReference type="SUPFAM" id="SSF54160">
    <property type="entry name" value="Chromo domain-like"/>
    <property type="match status" value="1"/>
</dbReference>
<dbReference type="InterPro" id="IPR025995">
    <property type="entry name" value="Tudor-knot"/>
</dbReference>
<organism evidence="2 3">
    <name type="scientific">Rhizopus oryzae</name>
    <name type="common">Mucormycosis agent</name>
    <name type="synonym">Rhizopus arrhizus var. delemar</name>
    <dbReference type="NCBI Taxonomy" id="64495"/>
    <lineage>
        <taxon>Eukaryota</taxon>
        <taxon>Fungi</taxon>
        <taxon>Fungi incertae sedis</taxon>
        <taxon>Mucoromycota</taxon>
        <taxon>Mucoromycotina</taxon>
        <taxon>Mucoromycetes</taxon>
        <taxon>Mucorales</taxon>
        <taxon>Mucorineae</taxon>
        <taxon>Rhizopodaceae</taxon>
        <taxon>Rhizopus</taxon>
    </lineage>
</organism>
<feature type="domain" description="Chromo" evidence="1">
    <location>
        <begin position="121"/>
        <end position="179"/>
    </location>
</feature>
<gene>
    <name evidence="2" type="ORF">G6F51_013146</name>
</gene>
<sequence length="197" mass="22827">MSHEELMKRIDYMTDIVFPAIAAKTKAQVELEQAKFNDSHRLADYAPGSHVMVRIPTKSGQLAPAYEGPFTVVRKNQGNAYILRDETGVLMPRSYTTTELKLISNEEIIELDDEGNEIQSYEVEAVLNHQSPPKYCEYLVHWENYSSEWDEWLTADKFNDPDILREYWKNMGQKYVPPKTAKIRNSPSSFEFLKTNL</sequence>
<dbReference type="InterPro" id="IPR000953">
    <property type="entry name" value="Chromo/chromo_shadow_dom"/>
</dbReference>
<dbReference type="PROSITE" id="PS50013">
    <property type="entry name" value="CHROMO_2"/>
    <property type="match status" value="1"/>
</dbReference>
<accession>A0A9P6XTP3</accession>
<dbReference type="EMBL" id="JAANIT010004687">
    <property type="protein sequence ID" value="KAG1532354.1"/>
    <property type="molecule type" value="Genomic_DNA"/>
</dbReference>
<name>A0A9P6XTP3_RHIOR</name>
<evidence type="ECO:0000259" key="1">
    <source>
        <dbReference type="PROSITE" id="PS50013"/>
    </source>
</evidence>
<proteinExistence type="predicted"/>
<dbReference type="Proteomes" id="UP000717996">
    <property type="component" value="Unassembled WGS sequence"/>
</dbReference>
<evidence type="ECO:0000313" key="3">
    <source>
        <dbReference type="Proteomes" id="UP000717996"/>
    </source>
</evidence>
<dbReference type="Gene3D" id="2.40.50.40">
    <property type="match status" value="1"/>
</dbReference>
<protein>
    <recommendedName>
        <fullName evidence="1">Chromo domain-containing protein</fullName>
    </recommendedName>
</protein>
<evidence type="ECO:0000313" key="2">
    <source>
        <dbReference type="EMBL" id="KAG1532354.1"/>
    </source>
</evidence>
<reference evidence="2" key="1">
    <citation type="journal article" date="2020" name="Microb. Genom.">
        <title>Genetic diversity of clinical and environmental Mucorales isolates obtained from an investigation of mucormycosis cases among solid organ transplant recipients.</title>
        <authorList>
            <person name="Nguyen M.H."/>
            <person name="Kaul D."/>
            <person name="Muto C."/>
            <person name="Cheng S.J."/>
            <person name="Richter R.A."/>
            <person name="Bruno V.M."/>
            <person name="Liu G."/>
            <person name="Beyhan S."/>
            <person name="Sundermann A.J."/>
            <person name="Mounaud S."/>
            <person name="Pasculle A.W."/>
            <person name="Nierman W.C."/>
            <person name="Driscoll E."/>
            <person name="Cumbie R."/>
            <person name="Clancy C.J."/>
            <person name="Dupont C.L."/>
        </authorList>
    </citation>
    <scope>NUCLEOTIDE SEQUENCE</scope>
    <source>
        <strain evidence="2">GL16</strain>
    </source>
</reference>
<dbReference type="SMART" id="SM00298">
    <property type="entry name" value="CHROMO"/>
    <property type="match status" value="1"/>
</dbReference>
<comment type="caution">
    <text evidence="2">The sequence shown here is derived from an EMBL/GenBank/DDBJ whole genome shotgun (WGS) entry which is preliminary data.</text>
</comment>